<feature type="chain" id="PRO_5042066713" evidence="2">
    <location>
        <begin position="20"/>
        <end position="157"/>
    </location>
</feature>
<evidence type="ECO:0000256" key="1">
    <source>
        <dbReference type="SAM" id="MobiDB-lite"/>
    </source>
</evidence>
<keyword evidence="4" id="KW-1185">Reference proteome</keyword>
<dbReference type="AlphaFoldDB" id="A0AAD4C204"/>
<dbReference type="Proteomes" id="UP001194468">
    <property type="component" value="Unassembled WGS sequence"/>
</dbReference>
<feature type="region of interest" description="Disordered" evidence="1">
    <location>
        <begin position="101"/>
        <end position="157"/>
    </location>
</feature>
<keyword evidence="2" id="KW-0732">Signal</keyword>
<comment type="caution">
    <text evidence="3">The sequence shown here is derived from an EMBL/GenBank/DDBJ whole genome shotgun (WGS) entry which is preliminary data.</text>
</comment>
<reference evidence="3" key="1">
    <citation type="submission" date="2019-10" db="EMBL/GenBank/DDBJ databases">
        <authorList>
            <consortium name="DOE Joint Genome Institute"/>
            <person name="Kuo A."/>
            <person name="Miyauchi S."/>
            <person name="Kiss E."/>
            <person name="Drula E."/>
            <person name="Kohler A."/>
            <person name="Sanchez-Garcia M."/>
            <person name="Andreopoulos B."/>
            <person name="Barry K.W."/>
            <person name="Bonito G."/>
            <person name="Buee M."/>
            <person name="Carver A."/>
            <person name="Chen C."/>
            <person name="Cichocki N."/>
            <person name="Clum A."/>
            <person name="Culley D."/>
            <person name="Crous P.W."/>
            <person name="Fauchery L."/>
            <person name="Girlanda M."/>
            <person name="Hayes R."/>
            <person name="Keri Z."/>
            <person name="LaButti K."/>
            <person name="Lipzen A."/>
            <person name="Lombard V."/>
            <person name="Magnuson J."/>
            <person name="Maillard F."/>
            <person name="Morin E."/>
            <person name="Murat C."/>
            <person name="Nolan M."/>
            <person name="Ohm R."/>
            <person name="Pangilinan J."/>
            <person name="Pereira M."/>
            <person name="Perotto S."/>
            <person name="Peter M."/>
            <person name="Riley R."/>
            <person name="Sitrit Y."/>
            <person name="Stielow B."/>
            <person name="Szollosi G."/>
            <person name="Zifcakova L."/>
            <person name="Stursova M."/>
            <person name="Spatafora J.W."/>
            <person name="Tedersoo L."/>
            <person name="Vaario L.-M."/>
            <person name="Yamada A."/>
            <person name="Yan M."/>
            <person name="Wang P."/>
            <person name="Xu J."/>
            <person name="Bruns T."/>
            <person name="Baldrian P."/>
            <person name="Vilgalys R."/>
            <person name="Henrissat B."/>
            <person name="Grigoriev I.V."/>
            <person name="Hibbett D."/>
            <person name="Nagy L.G."/>
            <person name="Martin F.M."/>
        </authorList>
    </citation>
    <scope>NUCLEOTIDE SEQUENCE</scope>
    <source>
        <strain evidence="3">BED1</strain>
    </source>
</reference>
<evidence type="ECO:0000313" key="3">
    <source>
        <dbReference type="EMBL" id="KAF8446252.1"/>
    </source>
</evidence>
<evidence type="ECO:0000313" key="4">
    <source>
        <dbReference type="Proteomes" id="UP001194468"/>
    </source>
</evidence>
<sequence>MPSCPALVVAFALLAAVRSLPVDEISARNGIGSATSGVGGQAAGGSVSTAASSCTSPLAGCAMSELLGTSLLKVASENAGNGGSAFSGAASGKALLGHIDATNSTSKVPEGSGFSGAGGEAPGGSVVDNHPALLELDSDNAGQGGNASSGNSSGLVN</sequence>
<dbReference type="EMBL" id="WHUW01000005">
    <property type="protein sequence ID" value="KAF8446252.1"/>
    <property type="molecule type" value="Genomic_DNA"/>
</dbReference>
<accession>A0AAD4C204</accession>
<name>A0AAD4C204_BOLED</name>
<feature type="compositionally biased region" description="Low complexity" evidence="1">
    <location>
        <begin position="148"/>
        <end position="157"/>
    </location>
</feature>
<gene>
    <name evidence="3" type="ORF">L210DRAFT_3529411</name>
</gene>
<protein>
    <submittedName>
        <fullName evidence="3">Uncharacterized protein</fullName>
    </submittedName>
</protein>
<proteinExistence type="predicted"/>
<reference evidence="3" key="2">
    <citation type="journal article" date="2020" name="Nat. Commun.">
        <title>Large-scale genome sequencing of mycorrhizal fungi provides insights into the early evolution of symbiotic traits.</title>
        <authorList>
            <person name="Miyauchi S."/>
            <person name="Kiss E."/>
            <person name="Kuo A."/>
            <person name="Drula E."/>
            <person name="Kohler A."/>
            <person name="Sanchez-Garcia M."/>
            <person name="Morin E."/>
            <person name="Andreopoulos B."/>
            <person name="Barry K.W."/>
            <person name="Bonito G."/>
            <person name="Buee M."/>
            <person name="Carver A."/>
            <person name="Chen C."/>
            <person name="Cichocki N."/>
            <person name="Clum A."/>
            <person name="Culley D."/>
            <person name="Crous P.W."/>
            <person name="Fauchery L."/>
            <person name="Girlanda M."/>
            <person name="Hayes R.D."/>
            <person name="Keri Z."/>
            <person name="LaButti K."/>
            <person name="Lipzen A."/>
            <person name="Lombard V."/>
            <person name="Magnuson J."/>
            <person name="Maillard F."/>
            <person name="Murat C."/>
            <person name="Nolan M."/>
            <person name="Ohm R.A."/>
            <person name="Pangilinan J."/>
            <person name="Pereira M.F."/>
            <person name="Perotto S."/>
            <person name="Peter M."/>
            <person name="Pfister S."/>
            <person name="Riley R."/>
            <person name="Sitrit Y."/>
            <person name="Stielow J.B."/>
            <person name="Szollosi G."/>
            <person name="Zifcakova L."/>
            <person name="Stursova M."/>
            <person name="Spatafora J.W."/>
            <person name="Tedersoo L."/>
            <person name="Vaario L.M."/>
            <person name="Yamada A."/>
            <person name="Yan M."/>
            <person name="Wang P."/>
            <person name="Xu J."/>
            <person name="Bruns T."/>
            <person name="Baldrian P."/>
            <person name="Vilgalys R."/>
            <person name="Dunand C."/>
            <person name="Henrissat B."/>
            <person name="Grigoriev I.V."/>
            <person name="Hibbett D."/>
            <person name="Nagy L.G."/>
            <person name="Martin F.M."/>
        </authorList>
    </citation>
    <scope>NUCLEOTIDE SEQUENCE</scope>
    <source>
        <strain evidence="3">BED1</strain>
    </source>
</reference>
<feature type="compositionally biased region" description="Gly residues" evidence="1">
    <location>
        <begin position="113"/>
        <end position="122"/>
    </location>
</feature>
<feature type="signal peptide" evidence="2">
    <location>
        <begin position="1"/>
        <end position="19"/>
    </location>
</feature>
<organism evidence="3 4">
    <name type="scientific">Boletus edulis BED1</name>
    <dbReference type="NCBI Taxonomy" id="1328754"/>
    <lineage>
        <taxon>Eukaryota</taxon>
        <taxon>Fungi</taxon>
        <taxon>Dikarya</taxon>
        <taxon>Basidiomycota</taxon>
        <taxon>Agaricomycotina</taxon>
        <taxon>Agaricomycetes</taxon>
        <taxon>Agaricomycetidae</taxon>
        <taxon>Boletales</taxon>
        <taxon>Boletineae</taxon>
        <taxon>Boletaceae</taxon>
        <taxon>Boletoideae</taxon>
        <taxon>Boletus</taxon>
    </lineage>
</organism>
<evidence type="ECO:0000256" key="2">
    <source>
        <dbReference type="SAM" id="SignalP"/>
    </source>
</evidence>